<dbReference type="EMBL" id="BMJD01000002">
    <property type="protein sequence ID" value="GGB30876.1"/>
    <property type="molecule type" value="Genomic_DNA"/>
</dbReference>
<proteinExistence type="inferred from homology"/>
<evidence type="ECO:0000256" key="1">
    <source>
        <dbReference type="HAMAP-Rule" id="MF_00226"/>
    </source>
</evidence>
<evidence type="ECO:0000313" key="4">
    <source>
        <dbReference type="Proteomes" id="UP000621492"/>
    </source>
</evidence>
<organism evidence="3 4">
    <name type="scientific">Lentibacillus populi</name>
    <dbReference type="NCBI Taxonomy" id="1827502"/>
    <lineage>
        <taxon>Bacteria</taxon>
        <taxon>Bacillati</taxon>
        <taxon>Bacillota</taxon>
        <taxon>Bacilli</taxon>
        <taxon>Bacillales</taxon>
        <taxon>Bacillaceae</taxon>
        <taxon>Lentibacillus</taxon>
    </lineage>
</organism>
<dbReference type="PANTHER" id="PTHR13939">
    <property type="entry name" value="NICOTINAMIDE-NUCLEOTIDE AMIDOHYDROLASE PNCC"/>
    <property type="match status" value="1"/>
</dbReference>
<dbReference type="Proteomes" id="UP000621492">
    <property type="component" value="Unassembled WGS sequence"/>
</dbReference>
<dbReference type="RefSeq" id="WP_155554352.1">
    <property type="nucleotide sequence ID" value="NZ_BMJD01000002.1"/>
</dbReference>
<dbReference type="CDD" id="cd00885">
    <property type="entry name" value="cinA"/>
    <property type="match status" value="1"/>
</dbReference>
<dbReference type="SUPFAM" id="SSF53218">
    <property type="entry name" value="Molybdenum cofactor biosynthesis proteins"/>
    <property type="match status" value="1"/>
</dbReference>
<dbReference type="Pfam" id="PF00994">
    <property type="entry name" value="MoCF_biosynth"/>
    <property type="match status" value="1"/>
</dbReference>
<gene>
    <name evidence="1 3" type="primary">cinA</name>
    <name evidence="3" type="ORF">GCM10011409_05240</name>
</gene>
<dbReference type="NCBIfam" id="NF001813">
    <property type="entry name" value="PRK00549.1"/>
    <property type="match status" value="1"/>
</dbReference>
<dbReference type="Pfam" id="PF18146">
    <property type="entry name" value="CinA_KH"/>
    <property type="match status" value="1"/>
</dbReference>
<keyword evidence="4" id="KW-1185">Reference proteome</keyword>
<feature type="domain" description="MoaB/Mog" evidence="2">
    <location>
        <begin position="7"/>
        <end position="174"/>
    </location>
</feature>
<dbReference type="InterPro" id="IPR008136">
    <property type="entry name" value="CinA_C"/>
</dbReference>
<dbReference type="HAMAP" id="MF_00226_B">
    <property type="entry name" value="CinA_B"/>
    <property type="match status" value="1"/>
</dbReference>
<accession>A0A9W5X428</accession>
<protein>
    <recommendedName>
        <fullName evidence="1">Putative competence-damage inducible protein</fullName>
    </recommendedName>
</protein>
<dbReference type="InterPro" id="IPR036425">
    <property type="entry name" value="MoaB/Mog-like_dom_sf"/>
</dbReference>
<dbReference type="InterPro" id="IPR008135">
    <property type="entry name" value="Competence-induced_CinA"/>
</dbReference>
<dbReference type="InterPro" id="IPR001453">
    <property type="entry name" value="MoaB/Mog_dom"/>
</dbReference>
<comment type="similarity">
    <text evidence="1">Belongs to the CinA family.</text>
</comment>
<dbReference type="PIRSF" id="PIRSF006728">
    <property type="entry name" value="CinA"/>
    <property type="match status" value="1"/>
</dbReference>
<dbReference type="PANTHER" id="PTHR13939:SF0">
    <property type="entry name" value="NMN AMIDOHYDROLASE-LIKE PROTEIN YFAY"/>
    <property type="match status" value="1"/>
</dbReference>
<dbReference type="InterPro" id="IPR036653">
    <property type="entry name" value="CinA-like_C"/>
</dbReference>
<dbReference type="Gene3D" id="3.90.950.20">
    <property type="entry name" value="CinA-like"/>
    <property type="match status" value="1"/>
</dbReference>
<dbReference type="SMART" id="SM00852">
    <property type="entry name" value="MoCF_biosynth"/>
    <property type="match status" value="1"/>
</dbReference>
<dbReference type="NCBIfam" id="TIGR00200">
    <property type="entry name" value="cinA_nterm"/>
    <property type="match status" value="1"/>
</dbReference>
<dbReference type="Gene3D" id="3.30.70.2860">
    <property type="match status" value="1"/>
</dbReference>
<dbReference type="NCBIfam" id="TIGR00199">
    <property type="entry name" value="PncC_domain"/>
    <property type="match status" value="1"/>
</dbReference>
<dbReference type="InterPro" id="IPR050101">
    <property type="entry name" value="CinA"/>
</dbReference>
<reference evidence="3" key="1">
    <citation type="journal article" date="2014" name="Int. J. Syst. Evol. Microbiol.">
        <title>Complete genome sequence of Corynebacterium casei LMG S-19264T (=DSM 44701T), isolated from a smear-ripened cheese.</title>
        <authorList>
            <consortium name="US DOE Joint Genome Institute (JGI-PGF)"/>
            <person name="Walter F."/>
            <person name="Albersmeier A."/>
            <person name="Kalinowski J."/>
            <person name="Ruckert C."/>
        </authorList>
    </citation>
    <scope>NUCLEOTIDE SEQUENCE</scope>
    <source>
        <strain evidence="3">CGMCC 1.15454</strain>
    </source>
</reference>
<dbReference type="NCBIfam" id="TIGR00177">
    <property type="entry name" value="molyb_syn"/>
    <property type="match status" value="1"/>
</dbReference>
<dbReference type="Pfam" id="PF02464">
    <property type="entry name" value="CinA"/>
    <property type="match status" value="1"/>
</dbReference>
<comment type="caution">
    <text evidence="3">The sequence shown here is derived from an EMBL/GenBank/DDBJ whole genome shotgun (WGS) entry which is preliminary data.</text>
</comment>
<evidence type="ECO:0000259" key="2">
    <source>
        <dbReference type="SMART" id="SM00852"/>
    </source>
</evidence>
<evidence type="ECO:0000313" key="3">
    <source>
        <dbReference type="EMBL" id="GGB30876.1"/>
    </source>
</evidence>
<reference evidence="3" key="2">
    <citation type="submission" date="2020-09" db="EMBL/GenBank/DDBJ databases">
        <authorList>
            <person name="Sun Q."/>
            <person name="Zhou Y."/>
        </authorList>
    </citation>
    <scope>NUCLEOTIDE SEQUENCE</scope>
    <source>
        <strain evidence="3">CGMCC 1.15454</strain>
    </source>
</reference>
<dbReference type="InterPro" id="IPR041424">
    <property type="entry name" value="CinA_KH"/>
</dbReference>
<dbReference type="AlphaFoldDB" id="A0A9W5X428"/>
<dbReference type="SUPFAM" id="SSF142433">
    <property type="entry name" value="CinA-like"/>
    <property type="match status" value="1"/>
</dbReference>
<sequence>MGQIKSEIIAVGTELLLGQIANTNAQWISQQLALSGIDVYYHSVVGDNLTRVYEQFLQASKRSDVIIVTGGLGPTDDDLTREAFQRLTKLEMVEHKASMEKIASFFRKQQNKMTPNNKKQARTFAGAEVIKNNVGMAPGMIVTHQGKTWVFLPGVPKEMKPMVTNHVLPALTKRTGEFSIIRSTMLQFIGIGESRLEHELKPIIDQQSNPTIAPLAQDNGVAIRITAKADTSKKAEQLIQQTKTQILDGVGQYCYGVDNETLEEKVFQLLKEKDWTLAAAESLTGGMFSDKLVAIAGASAVFSGGIVCYDTKVKENVLHISPATIREKGTVSEACALEMAANVRKLLDSTVGISFTGVAGPDTIEGQQAGTVYIAIVTKNGNEQAEKFTFAGDRAAVRRKAVIKGYEILFNYLKL</sequence>
<dbReference type="Gene3D" id="3.40.980.10">
    <property type="entry name" value="MoaB/Mog-like domain"/>
    <property type="match status" value="1"/>
</dbReference>
<name>A0A9W5X428_9BACI</name>